<evidence type="ECO:0000313" key="1">
    <source>
        <dbReference type="EMBL" id="CAF1283421.1"/>
    </source>
</evidence>
<gene>
    <name evidence="8" type="ORF">BYL167_LOCUS70115</name>
    <name evidence="1" type="ORF">CJN711_LOCUS16100</name>
    <name evidence="7" type="ORF">GIL414_LOCUS51345</name>
    <name evidence="3" type="ORF">MBJ925_LOCUS37301</name>
    <name evidence="4" type="ORF">OVN521_LOCUS17748</name>
    <name evidence="6" type="ORF">SMN809_LOCUS24050</name>
    <name evidence="5" type="ORF">UXM345_LOCUS28671</name>
    <name evidence="2" type="ORF">XDN619_LOCUS15883</name>
</gene>
<evidence type="ECO:0000313" key="4">
    <source>
        <dbReference type="EMBL" id="CAF4046980.1"/>
    </source>
</evidence>
<accession>A0A816T1R9</accession>
<dbReference type="EMBL" id="CAJOBJ010173317">
    <property type="protein sequence ID" value="CAF4891134.1"/>
    <property type="molecule type" value="Genomic_DNA"/>
</dbReference>
<dbReference type="EMBL" id="CAJOBH010251962">
    <property type="protein sequence ID" value="CAF5140665.1"/>
    <property type="molecule type" value="Genomic_DNA"/>
</dbReference>
<dbReference type="Proteomes" id="UP000663866">
    <property type="component" value="Unassembled WGS sequence"/>
</dbReference>
<evidence type="ECO:0000313" key="2">
    <source>
        <dbReference type="EMBL" id="CAF2087211.1"/>
    </source>
</evidence>
<evidence type="ECO:0000313" key="8">
    <source>
        <dbReference type="EMBL" id="CAF5140665.1"/>
    </source>
</evidence>
<dbReference type="EMBL" id="CAJOBF010006689">
    <property type="protein sequence ID" value="CAF4213132.1"/>
    <property type="molecule type" value="Genomic_DNA"/>
</dbReference>
<dbReference type="Proteomes" id="UP000663855">
    <property type="component" value="Unassembled WGS sequence"/>
</dbReference>
<dbReference type="Proteomes" id="UP000681720">
    <property type="component" value="Unassembled WGS sequence"/>
</dbReference>
<dbReference type="EMBL" id="CAJOBI010027204">
    <property type="protein sequence ID" value="CAF4252171.1"/>
    <property type="molecule type" value="Genomic_DNA"/>
</dbReference>
<evidence type="ECO:0000313" key="6">
    <source>
        <dbReference type="EMBL" id="CAF4252171.1"/>
    </source>
</evidence>
<comment type="caution">
    <text evidence="2">The sequence shown here is derived from an EMBL/GenBank/DDBJ whole genome shotgun (WGS) entry which is preliminary data.</text>
</comment>
<organism evidence="2 10">
    <name type="scientific">Rotaria magnacalcarata</name>
    <dbReference type="NCBI Taxonomy" id="392030"/>
    <lineage>
        <taxon>Eukaryota</taxon>
        <taxon>Metazoa</taxon>
        <taxon>Spiralia</taxon>
        <taxon>Gnathifera</taxon>
        <taxon>Rotifera</taxon>
        <taxon>Eurotatoria</taxon>
        <taxon>Bdelloidea</taxon>
        <taxon>Philodinida</taxon>
        <taxon>Philodinidae</taxon>
        <taxon>Rotaria</taxon>
    </lineage>
</organism>
<evidence type="ECO:0000313" key="9">
    <source>
        <dbReference type="Proteomes" id="UP000663866"/>
    </source>
</evidence>
<evidence type="ECO:0000313" key="5">
    <source>
        <dbReference type="EMBL" id="CAF4213132.1"/>
    </source>
</evidence>
<evidence type="ECO:0000313" key="10">
    <source>
        <dbReference type="Proteomes" id="UP000663887"/>
    </source>
</evidence>
<dbReference type="Proteomes" id="UP000663824">
    <property type="component" value="Unassembled WGS sequence"/>
</dbReference>
<proteinExistence type="predicted"/>
<protein>
    <submittedName>
        <fullName evidence="2">Uncharacterized protein</fullName>
    </submittedName>
</protein>
<keyword evidence="9" id="KW-1185">Reference proteome</keyword>
<dbReference type="EMBL" id="CAJNOV010007369">
    <property type="protein sequence ID" value="CAF1283421.1"/>
    <property type="molecule type" value="Genomic_DNA"/>
</dbReference>
<dbReference type="Proteomes" id="UP000663887">
    <property type="component" value="Unassembled WGS sequence"/>
</dbReference>
<dbReference type="Proteomes" id="UP000681967">
    <property type="component" value="Unassembled WGS sequence"/>
</dbReference>
<dbReference type="EMBL" id="CAJNRG010006568">
    <property type="protein sequence ID" value="CAF2087211.1"/>
    <property type="molecule type" value="Genomic_DNA"/>
</dbReference>
<dbReference type="EMBL" id="CAJOBG010003129">
    <property type="protein sequence ID" value="CAF4046980.1"/>
    <property type="molecule type" value="Genomic_DNA"/>
</dbReference>
<dbReference type="Proteomes" id="UP000663842">
    <property type="component" value="Unassembled WGS sequence"/>
</dbReference>
<evidence type="ECO:0000313" key="3">
    <source>
        <dbReference type="EMBL" id="CAF2240055.1"/>
    </source>
</evidence>
<dbReference type="AlphaFoldDB" id="A0A816T1R9"/>
<evidence type="ECO:0000313" key="7">
    <source>
        <dbReference type="EMBL" id="CAF4891134.1"/>
    </source>
</evidence>
<dbReference type="EMBL" id="CAJNRE010020747">
    <property type="protein sequence ID" value="CAF2240055.1"/>
    <property type="molecule type" value="Genomic_DNA"/>
</dbReference>
<dbReference type="Proteomes" id="UP000676336">
    <property type="component" value="Unassembled WGS sequence"/>
</dbReference>
<reference evidence="2" key="1">
    <citation type="submission" date="2021-02" db="EMBL/GenBank/DDBJ databases">
        <authorList>
            <person name="Nowell W R."/>
        </authorList>
    </citation>
    <scope>NUCLEOTIDE SEQUENCE</scope>
</reference>
<name>A0A816T1R9_9BILA</name>
<sequence>MLVDSHPEQHQLSLNHGGLIATTSDQSYSNNQISNDLVSLFQFILSPNMMQAISLTNNQSDEQHIQQSTEFDEIEEQLVEHVKQKSLDDLSDDLD</sequence>